<evidence type="ECO:0000313" key="11">
    <source>
        <dbReference type="Proteomes" id="UP000324143"/>
    </source>
</evidence>
<dbReference type="Proteomes" id="UP000324143">
    <property type="component" value="Unassembled WGS sequence"/>
</dbReference>
<keyword evidence="7 8" id="KW-0472">Membrane</keyword>
<gene>
    <name evidence="10" type="ORF">FXF47_05475</name>
</gene>
<dbReference type="CDD" id="cd01116">
    <property type="entry name" value="P_permease"/>
    <property type="match status" value="1"/>
</dbReference>
<comment type="similarity">
    <text evidence="2">Belongs to the CitM (TC 2.A.11) transporter family.</text>
</comment>
<organism evidence="10 11">
    <name type="scientific">Candidatus Mcinerneyibacterium aminivorans</name>
    <dbReference type="NCBI Taxonomy" id="2703815"/>
    <lineage>
        <taxon>Bacteria</taxon>
        <taxon>Candidatus Macinerneyibacteriota</taxon>
        <taxon>Candidatus Mcinerneyibacteria</taxon>
        <taxon>Candidatus Mcinerneyibacteriales</taxon>
        <taxon>Candidatus Mcinerneyibacteriaceae</taxon>
        <taxon>Candidatus Mcinerneyibacterium</taxon>
    </lineage>
</organism>
<feature type="transmembrane region" description="Helical" evidence="8">
    <location>
        <begin position="90"/>
        <end position="115"/>
    </location>
</feature>
<dbReference type="PANTHER" id="PTHR43568">
    <property type="entry name" value="P PROTEIN"/>
    <property type="match status" value="1"/>
</dbReference>
<reference evidence="10" key="1">
    <citation type="submission" date="2019-08" db="EMBL/GenBank/DDBJ databases">
        <title>Genomic characterization of a novel candidate phylum (ARYD3) from a high temperature, high salinity tertiary oil reservoir in north central Oklahoma, USA.</title>
        <authorList>
            <person name="Youssef N.H."/>
            <person name="Yadav A."/>
            <person name="Elshahed M.S."/>
        </authorList>
    </citation>
    <scope>NUCLEOTIDE SEQUENCE [LARGE SCALE GENOMIC DNA]</scope>
    <source>
        <strain evidence="10">ARYD3</strain>
    </source>
</reference>
<dbReference type="Pfam" id="PF03600">
    <property type="entry name" value="CitMHS"/>
    <property type="match status" value="1"/>
</dbReference>
<feature type="transmembrane region" description="Helical" evidence="8">
    <location>
        <begin position="315"/>
        <end position="340"/>
    </location>
</feature>
<dbReference type="InterPro" id="IPR000802">
    <property type="entry name" value="Arsenical_pump_ArsB"/>
</dbReference>
<evidence type="ECO:0000256" key="1">
    <source>
        <dbReference type="ARBA" id="ARBA00004651"/>
    </source>
</evidence>
<feature type="transmembrane region" description="Helical" evidence="8">
    <location>
        <begin position="52"/>
        <end position="75"/>
    </location>
</feature>
<name>A0A5D0MIE6_9BACT</name>
<evidence type="ECO:0000259" key="9">
    <source>
        <dbReference type="Pfam" id="PF03600"/>
    </source>
</evidence>
<dbReference type="InterPro" id="IPR004680">
    <property type="entry name" value="Cit_transptr-like_dom"/>
</dbReference>
<comment type="subcellular location">
    <subcellularLocation>
        <location evidence="1">Cell membrane</location>
        <topology evidence="1">Multi-pass membrane protein</topology>
    </subcellularLocation>
</comment>
<keyword evidence="11" id="KW-1185">Reference proteome</keyword>
<dbReference type="PANTHER" id="PTHR43568:SF1">
    <property type="entry name" value="P PROTEIN"/>
    <property type="match status" value="1"/>
</dbReference>
<keyword evidence="5 8" id="KW-0812">Transmembrane</keyword>
<keyword evidence="6 8" id="KW-1133">Transmembrane helix</keyword>
<dbReference type="AlphaFoldDB" id="A0A5D0MIE6"/>
<feature type="domain" description="Citrate transporter-like" evidence="9">
    <location>
        <begin position="12"/>
        <end position="362"/>
    </location>
</feature>
<feature type="transmembrane region" description="Helical" evidence="8">
    <location>
        <begin position="127"/>
        <end position="149"/>
    </location>
</feature>
<dbReference type="GO" id="GO:0015105">
    <property type="term" value="F:arsenite transmembrane transporter activity"/>
    <property type="evidence" value="ECO:0007669"/>
    <property type="project" value="InterPro"/>
</dbReference>
<protein>
    <submittedName>
        <fullName evidence="10">ArsB/NhaD family transporter</fullName>
    </submittedName>
</protein>
<sequence length="420" mass="46583">MFLALTIFIAAYCFIVSDKIEKSLIAMFGGSLMLILKVLPQDKAFEHIDFNVIFLLISMMILIKIFEKTGIFQYLAIKFAKKVEADPTKIILILFFMTAIFSAFLDNITTVLLIAPVSILIANELQISSIPFLIIQIFASNIGGTATLIGDPPNIMIGSAADLTFMDFILNLAPLIVIQLILFSIIFYFFLKDKIKVTNENRARIMDFNEKKLLKNPRLLKKSIIVLALVIFGFMIHGFVGIEAASIALMGAMLLTVISEIKFENVLKEVEWISIFFFIGLFIMVGGLVETGFINLVSKNVLELTKGNIKLTSQIVLWFSGIFSGIVDNIPFVATMIPLIENIGSKLSQASILPIWWALALGACLGGNGTLIGASANIIIANFAKKSGEKIRFTEFLKYSIPITIVSLLISSVYIILRYF</sequence>
<dbReference type="EMBL" id="VSIX01000049">
    <property type="protein sequence ID" value="TYB31200.1"/>
    <property type="molecule type" value="Genomic_DNA"/>
</dbReference>
<evidence type="ECO:0000256" key="2">
    <source>
        <dbReference type="ARBA" id="ARBA00009843"/>
    </source>
</evidence>
<feature type="transmembrane region" description="Helical" evidence="8">
    <location>
        <begin position="169"/>
        <end position="191"/>
    </location>
</feature>
<keyword evidence="3" id="KW-0813">Transport</keyword>
<feature type="transmembrane region" description="Helical" evidence="8">
    <location>
        <begin position="224"/>
        <end position="252"/>
    </location>
</feature>
<accession>A0A5D0MIE6</accession>
<evidence type="ECO:0000256" key="5">
    <source>
        <dbReference type="ARBA" id="ARBA00022692"/>
    </source>
</evidence>
<feature type="transmembrane region" description="Helical" evidence="8">
    <location>
        <begin position="272"/>
        <end position="294"/>
    </location>
</feature>
<evidence type="ECO:0000256" key="3">
    <source>
        <dbReference type="ARBA" id="ARBA00022448"/>
    </source>
</evidence>
<evidence type="ECO:0000256" key="7">
    <source>
        <dbReference type="ARBA" id="ARBA00023136"/>
    </source>
</evidence>
<feature type="transmembrane region" description="Helical" evidence="8">
    <location>
        <begin position="396"/>
        <end position="417"/>
    </location>
</feature>
<feature type="transmembrane region" description="Helical" evidence="8">
    <location>
        <begin position="355"/>
        <end position="384"/>
    </location>
</feature>
<dbReference type="PRINTS" id="PR00758">
    <property type="entry name" value="ARSENICPUMP"/>
</dbReference>
<proteinExistence type="inferred from homology"/>
<evidence type="ECO:0000313" key="10">
    <source>
        <dbReference type="EMBL" id="TYB31200.1"/>
    </source>
</evidence>
<evidence type="ECO:0000256" key="4">
    <source>
        <dbReference type="ARBA" id="ARBA00022475"/>
    </source>
</evidence>
<keyword evidence="4" id="KW-1003">Cell membrane</keyword>
<dbReference type="GO" id="GO:0005886">
    <property type="term" value="C:plasma membrane"/>
    <property type="evidence" value="ECO:0007669"/>
    <property type="project" value="UniProtKB-SubCell"/>
</dbReference>
<evidence type="ECO:0000256" key="6">
    <source>
        <dbReference type="ARBA" id="ARBA00022989"/>
    </source>
</evidence>
<dbReference type="InterPro" id="IPR051475">
    <property type="entry name" value="Diverse_Ion_Transporter"/>
</dbReference>
<evidence type="ECO:0000256" key="8">
    <source>
        <dbReference type="SAM" id="Phobius"/>
    </source>
</evidence>
<comment type="caution">
    <text evidence="10">The sequence shown here is derived from an EMBL/GenBank/DDBJ whole genome shotgun (WGS) entry which is preliminary data.</text>
</comment>